<dbReference type="EMBL" id="JAWWNJ010000011">
    <property type="protein sequence ID" value="KAK7044472.1"/>
    <property type="molecule type" value="Genomic_DNA"/>
</dbReference>
<keyword evidence="4" id="KW-1185">Reference proteome</keyword>
<gene>
    <name evidence="3" type="ORF">R3P38DRAFT_2878940</name>
</gene>
<evidence type="ECO:0000259" key="2">
    <source>
        <dbReference type="Pfam" id="PF13193"/>
    </source>
</evidence>
<dbReference type="InterPro" id="IPR025110">
    <property type="entry name" value="AMP-bd_C"/>
</dbReference>
<name>A0AAW0D1W0_9AGAR</name>
<dbReference type="PROSITE" id="PS00455">
    <property type="entry name" value="AMP_BINDING"/>
    <property type="match status" value="1"/>
</dbReference>
<dbReference type="Pfam" id="PF13193">
    <property type="entry name" value="AMP-binding_C"/>
    <property type="match status" value="1"/>
</dbReference>
<dbReference type="InterPro" id="IPR045851">
    <property type="entry name" value="AMP-bd_C_sf"/>
</dbReference>
<dbReference type="InterPro" id="IPR000873">
    <property type="entry name" value="AMP-dep_synth/lig_dom"/>
</dbReference>
<dbReference type="Gene3D" id="3.40.50.12780">
    <property type="entry name" value="N-terminal domain of ligase-like"/>
    <property type="match status" value="1"/>
</dbReference>
<evidence type="ECO:0000259" key="1">
    <source>
        <dbReference type="Pfam" id="PF00501"/>
    </source>
</evidence>
<sequence>MTTFEGRGELPHIPDDITLEEFILDYSHPFRPTRPPGSPWLVVDLTGRKVGLEELRTRTRGFAAGVQTQFGIREDDVVLMFSRNHIDYHPCVWGMHRLLARISPCNPTFSAAELGYQLRQTNPTLMIAHVDVLDTALQGAKDFGLPSERVIVLTEDNAEHKTQFTVNQLILKGLKQLSNVPSPRKLRAGEGRQKIAFLSPSSGTTGLPKIIALSHSGVIAGILMVSTHQMGDAKHVSEAVRRYRPGDVCLGIVPLYHIFGILMSHIPIFCGITLVIVPKFVFKDMLESIVRHKINQLTIVPPQAVLLSKDPLVRQYDLTSVRVITCGGASLSEALTNALVKVFPDAYIAQAYGQTEVTGGISMPSTLTKVGYNCGTLLPGIKAHAVKPDGSFARQGEAGELQVKSPSCAIGYWGNDVATRETFVDGWCRTGDLVMFNDREEIVYIDRLKEIIKVNGMQVSPAELEGCLVGHPHVAEVCVVGIPNEKTGEVPLAFVVLKLPSVAQEANELKQELMQYVAKDRARFKHVAYVEFVEGIPRNPSGKVSRQVLRDRALQLGRSASKM</sequence>
<evidence type="ECO:0000313" key="4">
    <source>
        <dbReference type="Proteomes" id="UP001362999"/>
    </source>
</evidence>
<dbReference type="GO" id="GO:0016405">
    <property type="term" value="F:CoA-ligase activity"/>
    <property type="evidence" value="ECO:0007669"/>
    <property type="project" value="TreeGrafter"/>
</dbReference>
<accession>A0AAW0D1W0</accession>
<dbReference type="InterPro" id="IPR042099">
    <property type="entry name" value="ANL_N_sf"/>
</dbReference>
<reference evidence="3 4" key="1">
    <citation type="journal article" date="2024" name="J Genomics">
        <title>Draft genome sequencing and assembly of Favolaschia claudopus CIRM-BRFM 2984 isolated from oak limbs.</title>
        <authorList>
            <person name="Navarro D."/>
            <person name="Drula E."/>
            <person name="Chaduli D."/>
            <person name="Cazenave R."/>
            <person name="Ahrendt S."/>
            <person name="Wang J."/>
            <person name="Lipzen A."/>
            <person name="Daum C."/>
            <person name="Barry K."/>
            <person name="Grigoriev I.V."/>
            <person name="Favel A."/>
            <person name="Rosso M.N."/>
            <person name="Martin F."/>
        </authorList>
    </citation>
    <scope>NUCLEOTIDE SEQUENCE [LARGE SCALE GENOMIC DNA]</scope>
    <source>
        <strain evidence="3 4">CIRM-BRFM 2984</strain>
    </source>
</reference>
<dbReference type="Pfam" id="PF00501">
    <property type="entry name" value="AMP-binding"/>
    <property type="match status" value="1"/>
</dbReference>
<feature type="domain" description="AMP-dependent synthetase/ligase" evidence="1">
    <location>
        <begin position="43"/>
        <end position="413"/>
    </location>
</feature>
<dbReference type="Gene3D" id="3.30.300.30">
    <property type="match status" value="1"/>
</dbReference>
<dbReference type="InterPro" id="IPR020845">
    <property type="entry name" value="AMP-binding_CS"/>
</dbReference>
<feature type="domain" description="AMP-binding enzyme C-terminal" evidence="2">
    <location>
        <begin position="463"/>
        <end position="543"/>
    </location>
</feature>
<proteinExistence type="predicted"/>
<dbReference type="AlphaFoldDB" id="A0AAW0D1W0"/>
<comment type="caution">
    <text evidence="3">The sequence shown here is derived from an EMBL/GenBank/DDBJ whole genome shotgun (WGS) entry which is preliminary data.</text>
</comment>
<dbReference type="PANTHER" id="PTHR24096:SF422">
    <property type="entry name" value="BCDNA.GH02901"/>
    <property type="match status" value="1"/>
</dbReference>
<dbReference type="PANTHER" id="PTHR24096">
    <property type="entry name" value="LONG-CHAIN-FATTY-ACID--COA LIGASE"/>
    <property type="match status" value="1"/>
</dbReference>
<organism evidence="3 4">
    <name type="scientific">Favolaschia claudopus</name>
    <dbReference type="NCBI Taxonomy" id="2862362"/>
    <lineage>
        <taxon>Eukaryota</taxon>
        <taxon>Fungi</taxon>
        <taxon>Dikarya</taxon>
        <taxon>Basidiomycota</taxon>
        <taxon>Agaricomycotina</taxon>
        <taxon>Agaricomycetes</taxon>
        <taxon>Agaricomycetidae</taxon>
        <taxon>Agaricales</taxon>
        <taxon>Marasmiineae</taxon>
        <taxon>Mycenaceae</taxon>
        <taxon>Favolaschia</taxon>
    </lineage>
</organism>
<protein>
    <submittedName>
        <fullName evidence="3">Acetyl-CoA synthetase-like protein</fullName>
    </submittedName>
</protein>
<dbReference type="SUPFAM" id="SSF56801">
    <property type="entry name" value="Acetyl-CoA synthetase-like"/>
    <property type="match status" value="1"/>
</dbReference>
<evidence type="ECO:0000313" key="3">
    <source>
        <dbReference type="EMBL" id="KAK7044472.1"/>
    </source>
</evidence>
<dbReference type="Proteomes" id="UP001362999">
    <property type="component" value="Unassembled WGS sequence"/>
</dbReference>